<organism evidence="1 2">
    <name type="scientific">Hermanssonia centrifuga</name>
    <dbReference type="NCBI Taxonomy" id="98765"/>
    <lineage>
        <taxon>Eukaryota</taxon>
        <taxon>Fungi</taxon>
        <taxon>Dikarya</taxon>
        <taxon>Basidiomycota</taxon>
        <taxon>Agaricomycotina</taxon>
        <taxon>Agaricomycetes</taxon>
        <taxon>Polyporales</taxon>
        <taxon>Meruliaceae</taxon>
        <taxon>Hermanssonia</taxon>
    </lineage>
</organism>
<proteinExistence type="predicted"/>
<comment type="caution">
    <text evidence="1">The sequence shown here is derived from an EMBL/GenBank/DDBJ whole genome shotgun (WGS) entry which is preliminary data.</text>
</comment>
<accession>A0A2R6PJY4</accession>
<reference evidence="1 2" key="1">
    <citation type="submission" date="2018-02" db="EMBL/GenBank/DDBJ databases">
        <title>Genome sequence of the basidiomycete white-rot fungus Phlebia centrifuga.</title>
        <authorList>
            <person name="Granchi Z."/>
            <person name="Peng M."/>
            <person name="de Vries R.P."/>
            <person name="Hilden K."/>
            <person name="Makela M.R."/>
            <person name="Grigoriev I."/>
            <person name="Riley R."/>
        </authorList>
    </citation>
    <scope>NUCLEOTIDE SEQUENCE [LARGE SCALE GENOMIC DNA]</scope>
    <source>
        <strain evidence="1 2">FBCC195</strain>
    </source>
</reference>
<evidence type="ECO:0000313" key="2">
    <source>
        <dbReference type="Proteomes" id="UP000186601"/>
    </source>
</evidence>
<dbReference type="Proteomes" id="UP000186601">
    <property type="component" value="Unassembled WGS sequence"/>
</dbReference>
<dbReference type="AlphaFoldDB" id="A0A2R6PJY4"/>
<keyword evidence="2" id="KW-1185">Reference proteome</keyword>
<sequence>MRKRLVSDKRWRAITKRKLHSESTSSTAVKYTGVEYNDDTDCGVSLAPSWRAATSRAEVDEVDETSQTTTRMIARRSLSPAKRFTPTHAKTRGYELKLKKNMDPLL</sequence>
<dbReference type="EMBL" id="MLYV02000479">
    <property type="protein sequence ID" value="PSR92201.1"/>
    <property type="molecule type" value="Genomic_DNA"/>
</dbReference>
<evidence type="ECO:0000313" key="1">
    <source>
        <dbReference type="EMBL" id="PSR92201.1"/>
    </source>
</evidence>
<name>A0A2R6PJY4_9APHY</name>
<protein>
    <submittedName>
        <fullName evidence="1">Uncharacterized protein</fullName>
    </submittedName>
</protein>
<gene>
    <name evidence="1" type="ORF">PHLCEN_2v4731</name>
</gene>